<keyword evidence="8" id="KW-0732">Signal</keyword>
<feature type="domain" description="Cytochrome b561" evidence="9">
    <location>
        <begin position="157"/>
        <end position="358"/>
    </location>
</feature>
<feature type="transmembrane region" description="Helical" evidence="7">
    <location>
        <begin position="200"/>
        <end position="217"/>
    </location>
</feature>
<evidence type="ECO:0000256" key="1">
    <source>
        <dbReference type="ARBA" id="ARBA00004370"/>
    </source>
</evidence>
<sequence length="369" mass="39104">MLLRPLIAAIASIAAVSASSQFCDGTTFCVVGGVDSANNAIITIHSASQGWVGFGTGSRMAGSSMYVAWRNSTGGVVLSPRQASGNILPQISSERIASLVATPSSITTPSWAKISFSFKRPLAGIVTLTSSTSYIYAMSDSAPENPDSASSASFVQHSSTGSIRGLDLTVSLNSSPTTGASGGSSGGPVLTLPSGTTYDMILRTHGIIIIFIARYLKFALGVWWFRLHVFFLLVGTGFLTIAGIIYISLYKTPPHFNTLHEIIGLVVGIAMVLQIILGVVSDRLFDPKRTSTPIQDILHWWIGRIVVVLAIANLFLGLNLYADNYPLDNAFRIALGVLVGVIALAFVAGQFLIGQQHHDASTDDKFHAA</sequence>
<evidence type="ECO:0000313" key="11">
    <source>
        <dbReference type="Proteomes" id="UP001527925"/>
    </source>
</evidence>
<keyword evidence="5 7" id="KW-1133">Transmembrane helix</keyword>
<dbReference type="EMBL" id="JADGIZ020000045">
    <property type="protein sequence ID" value="KAL2913507.1"/>
    <property type="molecule type" value="Genomic_DNA"/>
</dbReference>
<dbReference type="PROSITE" id="PS50939">
    <property type="entry name" value="CYTOCHROME_B561"/>
    <property type="match status" value="1"/>
</dbReference>
<name>A0ABR4N1V9_9FUNG</name>
<keyword evidence="6 7" id="KW-0472">Membrane</keyword>
<dbReference type="Pfam" id="PF16010">
    <property type="entry name" value="CDH-cyt"/>
    <property type="match status" value="1"/>
</dbReference>
<dbReference type="CDD" id="cd08760">
    <property type="entry name" value="Cyt_b561_FRRS1_like"/>
    <property type="match status" value="1"/>
</dbReference>
<keyword evidence="2" id="KW-0813">Transport</keyword>
<evidence type="ECO:0000259" key="9">
    <source>
        <dbReference type="PROSITE" id="PS50939"/>
    </source>
</evidence>
<keyword evidence="3 7" id="KW-0812">Transmembrane</keyword>
<organism evidence="10 11">
    <name type="scientific">Polyrhizophydium stewartii</name>
    <dbReference type="NCBI Taxonomy" id="2732419"/>
    <lineage>
        <taxon>Eukaryota</taxon>
        <taxon>Fungi</taxon>
        <taxon>Fungi incertae sedis</taxon>
        <taxon>Chytridiomycota</taxon>
        <taxon>Chytridiomycota incertae sedis</taxon>
        <taxon>Chytridiomycetes</taxon>
        <taxon>Rhizophydiales</taxon>
        <taxon>Rhizophydiales incertae sedis</taxon>
        <taxon>Polyrhizophydium</taxon>
    </lineage>
</organism>
<evidence type="ECO:0000256" key="2">
    <source>
        <dbReference type="ARBA" id="ARBA00022448"/>
    </source>
</evidence>
<feature type="transmembrane region" description="Helical" evidence="7">
    <location>
        <begin position="229"/>
        <end position="250"/>
    </location>
</feature>
<dbReference type="PANTHER" id="PTHR47797">
    <property type="entry name" value="DEHYDROGENASE, PUTATIVE (AFU_ORTHOLOGUE AFUA_8G05805)-RELATED"/>
    <property type="match status" value="1"/>
</dbReference>
<keyword evidence="4" id="KW-0249">Electron transport</keyword>
<keyword evidence="11" id="KW-1185">Reference proteome</keyword>
<reference evidence="10 11" key="1">
    <citation type="submission" date="2023-09" db="EMBL/GenBank/DDBJ databases">
        <title>Pangenome analysis of Batrachochytrium dendrobatidis and related Chytrids.</title>
        <authorList>
            <person name="Yacoub M.N."/>
            <person name="Stajich J.E."/>
            <person name="James T.Y."/>
        </authorList>
    </citation>
    <scope>NUCLEOTIDE SEQUENCE [LARGE SCALE GENOMIC DNA]</scope>
    <source>
        <strain evidence="10 11">JEL0888</strain>
    </source>
</reference>
<comment type="caution">
    <text evidence="10">The sequence shown here is derived from an EMBL/GenBank/DDBJ whole genome shotgun (WGS) entry which is preliminary data.</text>
</comment>
<evidence type="ECO:0000256" key="4">
    <source>
        <dbReference type="ARBA" id="ARBA00022982"/>
    </source>
</evidence>
<feature type="transmembrane region" description="Helical" evidence="7">
    <location>
        <begin position="262"/>
        <end position="280"/>
    </location>
</feature>
<evidence type="ECO:0000256" key="8">
    <source>
        <dbReference type="SAM" id="SignalP"/>
    </source>
</evidence>
<gene>
    <name evidence="10" type="ORF">HK105_206967</name>
</gene>
<proteinExistence type="predicted"/>
<dbReference type="Proteomes" id="UP001527925">
    <property type="component" value="Unassembled WGS sequence"/>
</dbReference>
<dbReference type="InterPro" id="IPR006593">
    <property type="entry name" value="Cyt_b561/ferric_Rdtase_TM"/>
</dbReference>
<feature type="transmembrane region" description="Helical" evidence="7">
    <location>
        <begin position="333"/>
        <end position="353"/>
    </location>
</feature>
<dbReference type="SMART" id="SM00664">
    <property type="entry name" value="DoH"/>
    <property type="match status" value="1"/>
</dbReference>
<dbReference type="PANTHER" id="PTHR47797:SF3">
    <property type="entry name" value="CYTOCHROME B561 DOMAIN-CONTAINING PROTEIN"/>
    <property type="match status" value="1"/>
</dbReference>
<dbReference type="SUPFAM" id="SSF49344">
    <property type="entry name" value="CBD9-like"/>
    <property type="match status" value="1"/>
</dbReference>
<dbReference type="SMART" id="SM00665">
    <property type="entry name" value="B561"/>
    <property type="match status" value="1"/>
</dbReference>
<evidence type="ECO:0000256" key="5">
    <source>
        <dbReference type="ARBA" id="ARBA00022989"/>
    </source>
</evidence>
<dbReference type="Gene3D" id="2.60.40.1210">
    <property type="entry name" value="Cellobiose dehydrogenase, cytochrome domain"/>
    <property type="match status" value="1"/>
</dbReference>
<feature type="signal peptide" evidence="8">
    <location>
        <begin position="1"/>
        <end position="18"/>
    </location>
</feature>
<feature type="transmembrane region" description="Helical" evidence="7">
    <location>
        <begin position="301"/>
        <end position="321"/>
    </location>
</feature>
<dbReference type="Pfam" id="PF03188">
    <property type="entry name" value="Cytochrom_B561"/>
    <property type="match status" value="1"/>
</dbReference>
<dbReference type="InterPro" id="IPR005018">
    <property type="entry name" value="DOMON_domain"/>
</dbReference>
<evidence type="ECO:0000313" key="10">
    <source>
        <dbReference type="EMBL" id="KAL2913507.1"/>
    </source>
</evidence>
<dbReference type="InterPro" id="IPR015920">
    <property type="entry name" value="Cellobiose_DH-like_cyt"/>
</dbReference>
<accession>A0ABR4N1V9</accession>
<evidence type="ECO:0000256" key="7">
    <source>
        <dbReference type="SAM" id="Phobius"/>
    </source>
</evidence>
<comment type="subcellular location">
    <subcellularLocation>
        <location evidence="1">Membrane</location>
    </subcellularLocation>
</comment>
<evidence type="ECO:0000256" key="6">
    <source>
        <dbReference type="ARBA" id="ARBA00023136"/>
    </source>
</evidence>
<feature type="chain" id="PRO_5045123865" description="Cytochrome b561 domain-containing protein" evidence="8">
    <location>
        <begin position="19"/>
        <end position="369"/>
    </location>
</feature>
<dbReference type="CDD" id="cd09630">
    <property type="entry name" value="CDH_like_cytochrome"/>
    <property type="match status" value="1"/>
</dbReference>
<evidence type="ECO:0000256" key="3">
    <source>
        <dbReference type="ARBA" id="ARBA00022692"/>
    </source>
</evidence>
<protein>
    <recommendedName>
        <fullName evidence="9">Cytochrome b561 domain-containing protein</fullName>
    </recommendedName>
</protein>